<dbReference type="PANTHER" id="PTHR30151:SF7">
    <property type="entry name" value="NITRATE IMPORT PERMEASE PROTEIN NRTB"/>
    <property type="match status" value="1"/>
</dbReference>
<evidence type="ECO:0000256" key="7">
    <source>
        <dbReference type="RuleBase" id="RU363032"/>
    </source>
</evidence>
<dbReference type="AlphaFoldDB" id="H6SKW2"/>
<dbReference type="Proteomes" id="UP000033220">
    <property type="component" value="Chromosome DSM 122"/>
</dbReference>
<name>H6SKW2_PARPM</name>
<dbReference type="CDD" id="cd06261">
    <property type="entry name" value="TM_PBP2"/>
    <property type="match status" value="1"/>
</dbReference>
<keyword evidence="6 7" id="KW-0472">Membrane</keyword>
<dbReference type="PROSITE" id="PS50928">
    <property type="entry name" value="ABC_TM1"/>
    <property type="match status" value="1"/>
</dbReference>
<evidence type="ECO:0000313" key="9">
    <source>
        <dbReference type="EMBL" id="CCG08627.1"/>
    </source>
</evidence>
<sequence length="338" mass="36567">MGRDAGLLQRQQHGTGIAMSGVLEQGLTWRGWRWVVREGKTLPTFPHAVFLAGVAALMWPTAEAPPWRVLTLITLIDAGVLAAGLTARRPEIRVAAGDVGVVLFVLLLAWHGVTAWAGLVDPLLIPAPEVILALFVAELPDMTAGLWGSLARLGLGVGLALVTAIPLGLIVGWNRRLFRAVHPFTKVLGTIPPVVYIPYAIHFLPSFKLAAILVVFVGAFWPLFINTLRGVAHIPGPVIDAARVLTLRPVPLLLRVILPATLPSICTGATLALCFSFLMLTAAEVIGGSSGIGWYVNNFADFADYHRVIVGILFIALVVSVVTWGTERLERRLLRWHR</sequence>
<dbReference type="PANTHER" id="PTHR30151">
    <property type="entry name" value="ALKANE SULFONATE ABC TRANSPORTER-RELATED, MEMBRANE SUBUNIT"/>
    <property type="match status" value="1"/>
</dbReference>
<dbReference type="InterPro" id="IPR035906">
    <property type="entry name" value="MetI-like_sf"/>
</dbReference>
<feature type="transmembrane region" description="Helical" evidence="7">
    <location>
        <begin position="99"/>
        <end position="119"/>
    </location>
</feature>
<evidence type="ECO:0000256" key="1">
    <source>
        <dbReference type="ARBA" id="ARBA00004651"/>
    </source>
</evidence>
<dbReference type="GO" id="GO:0055085">
    <property type="term" value="P:transmembrane transport"/>
    <property type="evidence" value="ECO:0007669"/>
    <property type="project" value="InterPro"/>
</dbReference>
<feature type="transmembrane region" description="Helical" evidence="7">
    <location>
        <begin position="42"/>
        <end position="61"/>
    </location>
</feature>
<accession>H6SKW2</accession>
<dbReference type="InterPro" id="IPR000515">
    <property type="entry name" value="MetI-like"/>
</dbReference>
<comment type="subcellular location">
    <subcellularLocation>
        <location evidence="1 7">Cell membrane</location>
        <topology evidence="1 7">Multi-pass membrane protein</topology>
    </subcellularLocation>
</comment>
<dbReference type="PATRIC" id="fig|1150469.3.peg.2249"/>
<feature type="domain" description="ABC transmembrane type-1" evidence="8">
    <location>
        <begin position="146"/>
        <end position="326"/>
    </location>
</feature>
<reference evidence="9 10" key="1">
    <citation type="submission" date="2012-02" db="EMBL/GenBank/DDBJ databases">
        <title>Shotgun genome sequence of Phaeospirillum photometricum DSM 122.</title>
        <authorList>
            <person name="Duquesne K."/>
            <person name="Sturgis J."/>
        </authorList>
    </citation>
    <scope>NUCLEOTIDE SEQUENCE [LARGE SCALE GENOMIC DNA]</scope>
    <source>
        <strain evidence="10">DSM122</strain>
    </source>
</reference>
<feature type="transmembrane region" description="Helical" evidence="7">
    <location>
        <begin position="210"/>
        <end position="231"/>
    </location>
</feature>
<evidence type="ECO:0000256" key="2">
    <source>
        <dbReference type="ARBA" id="ARBA00022448"/>
    </source>
</evidence>
<dbReference type="GO" id="GO:0005886">
    <property type="term" value="C:plasma membrane"/>
    <property type="evidence" value="ECO:0007669"/>
    <property type="project" value="UniProtKB-SubCell"/>
</dbReference>
<protein>
    <submittedName>
        <fullName evidence="9">ABC-type nitrate/sulfonate/bicarbonate transport system</fullName>
    </submittedName>
</protein>
<evidence type="ECO:0000256" key="3">
    <source>
        <dbReference type="ARBA" id="ARBA00022475"/>
    </source>
</evidence>
<keyword evidence="3" id="KW-1003">Cell membrane</keyword>
<evidence type="ECO:0000313" key="10">
    <source>
        <dbReference type="Proteomes" id="UP000033220"/>
    </source>
</evidence>
<dbReference type="HOGENOM" id="CLU_046113_0_0_5"/>
<feature type="transmembrane region" description="Helical" evidence="7">
    <location>
        <begin position="252"/>
        <end position="280"/>
    </location>
</feature>
<keyword evidence="10" id="KW-1185">Reference proteome</keyword>
<organism evidence="9 10">
    <name type="scientific">Pararhodospirillum photometricum DSM 122</name>
    <dbReference type="NCBI Taxonomy" id="1150469"/>
    <lineage>
        <taxon>Bacteria</taxon>
        <taxon>Pseudomonadati</taxon>
        <taxon>Pseudomonadota</taxon>
        <taxon>Alphaproteobacteria</taxon>
        <taxon>Rhodospirillales</taxon>
        <taxon>Rhodospirillaceae</taxon>
        <taxon>Pararhodospirillum</taxon>
    </lineage>
</organism>
<feature type="transmembrane region" description="Helical" evidence="7">
    <location>
        <begin position="67"/>
        <end position="87"/>
    </location>
</feature>
<dbReference type="Gene3D" id="1.10.3720.10">
    <property type="entry name" value="MetI-like"/>
    <property type="match status" value="1"/>
</dbReference>
<evidence type="ECO:0000259" key="8">
    <source>
        <dbReference type="PROSITE" id="PS50928"/>
    </source>
</evidence>
<gene>
    <name evidence="9" type="ORF">RSPPHO_02001</name>
</gene>
<evidence type="ECO:0000256" key="6">
    <source>
        <dbReference type="ARBA" id="ARBA00023136"/>
    </source>
</evidence>
<keyword evidence="4 7" id="KW-0812">Transmembrane</keyword>
<evidence type="ECO:0000256" key="5">
    <source>
        <dbReference type="ARBA" id="ARBA00022989"/>
    </source>
</evidence>
<dbReference type="eggNOG" id="COG0600">
    <property type="taxonomic scope" value="Bacteria"/>
</dbReference>
<dbReference type="EMBL" id="HE663493">
    <property type="protein sequence ID" value="CCG08627.1"/>
    <property type="molecule type" value="Genomic_DNA"/>
</dbReference>
<feature type="transmembrane region" description="Helical" evidence="7">
    <location>
        <begin position="305"/>
        <end position="325"/>
    </location>
</feature>
<dbReference type="SUPFAM" id="SSF161098">
    <property type="entry name" value="MetI-like"/>
    <property type="match status" value="1"/>
</dbReference>
<dbReference type="KEGG" id="rpm:RSPPHO_02001"/>
<feature type="transmembrane region" description="Helical" evidence="7">
    <location>
        <begin position="150"/>
        <end position="172"/>
    </location>
</feature>
<proteinExistence type="inferred from homology"/>
<keyword evidence="5 7" id="KW-1133">Transmembrane helix</keyword>
<evidence type="ECO:0000256" key="4">
    <source>
        <dbReference type="ARBA" id="ARBA00022692"/>
    </source>
</evidence>
<dbReference type="Pfam" id="PF00528">
    <property type="entry name" value="BPD_transp_1"/>
    <property type="match status" value="1"/>
</dbReference>
<dbReference type="STRING" id="1150469.RSPPHO_02001"/>
<comment type="similarity">
    <text evidence="7">Belongs to the binding-protein-dependent transport system permease family.</text>
</comment>
<feature type="transmembrane region" description="Helical" evidence="7">
    <location>
        <begin position="184"/>
        <end position="204"/>
    </location>
</feature>
<keyword evidence="2 7" id="KW-0813">Transport</keyword>